<feature type="chain" id="PRO_5001499628" description="Hydrophobin" evidence="4">
    <location>
        <begin position="19"/>
        <end position="115"/>
    </location>
</feature>
<dbReference type="GO" id="GO:0005576">
    <property type="term" value="C:extracellular region"/>
    <property type="evidence" value="ECO:0007669"/>
    <property type="project" value="UniProtKB-SubCell"/>
</dbReference>
<gene>
    <name evidence="5" type="ORF">EURHEDRAFT_375637</name>
</gene>
<evidence type="ECO:0000256" key="3">
    <source>
        <dbReference type="ARBA" id="ARBA00022525"/>
    </source>
</evidence>
<dbReference type="OrthoDB" id="4468925at2759"/>
<sequence length="115" mass="12309">MQFTTIATLFTFVLIVTAQPSRSSVDVHQQKNDCGGGHLACCFEHSDIHADDPLSDLLTDGLLNPIIGSQEQSCAKFSLIENINVLGFTKKGDDGPSCKSITACCPEGKGSCYRV</sequence>
<dbReference type="STRING" id="1388766.A0A017SLG1"/>
<comment type="subcellular location">
    <subcellularLocation>
        <location evidence="1">Secreted</location>
    </subcellularLocation>
</comment>
<proteinExistence type="inferred from homology"/>
<dbReference type="GeneID" id="63693886"/>
<dbReference type="HOGENOM" id="CLU_2073980_0_0_1"/>
<evidence type="ECO:0000256" key="4">
    <source>
        <dbReference type="SAM" id="SignalP"/>
    </source>
</evidence>
<evidence type="ECO:0000256" key="2">
    <source>
        <dbReference type="ARBA" id="ARBA00010446"/>
    </source>
</evidence>
<reference evidence="6" key="1">
    <citation type="journal article" date="2014" name="Nat. Commun.">
        <title>Genomic adaptations of the halophilic Dead Sea filamentous fungus Eurotium rubrum.</title>
        <authorList>
            <person name="Kis-Papo T."/>
            <person name="Weig A.R."/>
            <person name="Riley R."/>
            <person name="Persoh D."/>
            <person name="Salamov A."/>
            <person name="Sun H."/>
            <person name="Lipzen A."/>
            <person name="Wasser S.P."/>
            <person name="Rambold G."/>
            <person name="Grigoriev I.V."/>
            <person name="Nevo E."/>
        </authorList>
    </citation>
    <scope>NUCLEOTIDE SEQUENCE [LARGE SCALE GENOMIC DNA]</scope>
    <source>
        <strain evidence="6">CBS 135680</strain>
    </source>
</reference>
<evidence type="ECO:0008006" key="7">
    <source>
        <dbReference type="Google" id="ProtNLM"/>
    </source>
</evidence>
<evidence type="ECO:0000313" key="6">
    <source>
        <dbReference type="Proteomes" id="UP000019804"/>
    </source>
</evidence>
<dbReference type="InterPro" id="IPR019778">
    <property type="entry name" value="Class_I_Hydrophobin_CS"/>
</dbReference>
<protein>
    <recommendedName>
        <fullName evidence="7">Hydrophobin</fullName>
    </recommendedName>
</protein>
<accession>A0A017SLG1</accession>
<dbReference type="GO" id="GO:0005199">
    <property type="term" value="F:structural constituent of cell wall"/>
    <property type="evidence" value="ECO:0007669"/>
    <property type="project" value="InterPro"/>
</dbReference>
<keyword evidence="3" id="KW-0964">Secreted</keyword>
<keyword evidence="4" id="KW-0732">Signal</keyword>
<dbReference type="EMBL" id="KK088415">
    <property type="protein sequence ID" value="EYE97818.1"/>
    <property type="molecule type" value="Genomic_DNA"/>
</dbReference>
<feature type="signal peptide" evidence="4">
    <location>
        <begin position="1"/>
        <end position="18"/>
    </location>
</feature>
<dbReference type="AlphaFoldDB" id="A0A017SLG1"/>
<evidence type="ECO:0000256" key="1">
    <source>
        <dbReference type="ARBA" id="ARBA00004613"/>
    </source>
</evidence>
<dbReference type="RefSeq" id="XP_040641506.1">
    <property type="nucleotide sequence ID" value="XM_040778762.1"/>
</dbReference>
<comment type="similarity">
    <text evidence="2">Belongs to the fungal hydrophobin family.</text>
</comment>
<dbReference type="Proteomes" id="UP000019804">
    <property type="component" value="Unassembled WGS sequence"/>
</dbReference>
<keyword evidence="6" id="KW-1185">Reference proteome</keyword>
<dbReference type="GO" id="GO:0009277">
    <property type="term" value="C:fungal-type cell wall"/>
    <property type="evidence" value="ECO:0007669"/>
    <property type="project" value="InterPro"/>
</dbReference>
<evidence type="ECO:0000313" key="5">
    <source>
        <dbReference type="EMBL" id="EYE97818.1"/>
    </source>
</evidence>
<dbReference type="PROSITE" id="PS00956">
    <property type="entry name" value="HYDROPHOBIN"/>
    <property type="match status" value="1"/>
</dbReference>
<organism evidence="5 6">
    <name type="scientific">Aspergillus ruber (strain CBS 135680)</name>
    <dbReference type="NCBI Taxonomy" id="1388766"/>
    <lineage>
        <taxon>Eukaryota</taxon>
        <taxon>Fungi</taxon>
        <taxon>Dikarya</taxon>
        <taxon>Ascomycota</taxon>
        <taxon>Pezizomycotina</taxon>
        <taxon>Eurotiomycetes</taxon>
        <taxon>Eurotiomycetidae</taxon>
        <taxon>Eurotiales</taxon>
        <taxon>Aspergillaceae</taxon>
        <taxon>Aspergillus</taxon>
        <taxon>Aspergillus subgen. Aspergillus</taxon>
    </lineage>
</organism>
<name>A0A017SLG1_ASPRC</name>